<dbReference type="InterPro" id="IPR036116">
    <property type="entry name" value="FN3_sf"/>
</dbReference>
<protein>
    <recommendedName>
        <fullName evidence="1">BACON domain-containing protein</fullName>
    </recommendedName>
</protein>
<dbReference type="SUPFAM" id="SSF49313">
    <property type="entry name" value="Cadherin-like"/>
    <property type="match status" value="1"/>
</dbReference>
<dbReference type="GO" id="GO:1902929">
    <property type="term" value="C:plasma membrane of growing cell tip"/>
    <property type="evidence" value="ECO:0007669"/>
    <property type="project" value="TreeGrafter"/>
</dbReference>
<feature type="domain" description="BACON" evidence="1">
    <location>
        <begin position="1015"/>
        <end position="1064"/>
    </location>
</feature>
<name>A0A512MCG9_9BACT</name>
<sequence length="1535" mass="158773">MVEDVNAIYIGGDFTAVGEVLANHVARIDKTTGQVTSLGEGVQLGFNLNKDDIFWQSVYCLAIYNGELWVGGRFLSAGEVPRTLNLARWDGTSWKSVVADIPAGRVKSLFVADGKLYVGGEFSRIANLAGTNGAAVWNGSEWSAVGTGLPSGILPSRVNSFASTPSGVYLGGSFYLPNGTEQVSLAKWTGNAWTEVTITLYLQEVSALAVQGTELLIGHATGGLKRWNGTAFSDVGTTRRPGIRCILVSGNDVYTGGDATNRPDYTEPAPVHLVSLAKFNGTSWAEPGAGVQGTVHSLLASGGQIYAAGEFMQAGGVPAVRIARWNGTQWSPVVSAGSGGGVGGRVRAVLDAGNKIYVGGDFTVAGGVVANRIACWSKATRTWSALGTGMRGSPLGLTAPSTVRALAMVGNNLYAGGNFIRAGGVLCWNIARWNGTAWSAMSDGLFETVNTMLVSGSDLYVGGAFANFERNKVARWNGSAWVDIGLKGTFAGAEVNALCMYGGALHASVSGLQGNGAFGVLKYTGSQWVNLDVPDPPSGACSGLSTFGGKLLICVNRSGILEWDGTSLHSPPWRFGLSIGNYSPFSKVSLAVVNGHLYAGGADFDGQDQYVEGNYLYSRAALARLDGDQWVELLPDTTHGSVDALTVGSNGSDLYVGGAFTDLGGKLSHNLGIYSVGVGEPEIELKSTTQTEVISGDTWNFGTVFTKGSVSATFTLKNSGADVLYGENLYIEGSSDSSFYIRTQPGFPIWSGGSATLVLGFTPTTVGTKTAFLKIRTNDSDESEFQLNLTGEAVMMTPPTVKTAAPSGVSHDAATLHGFVNAKNSQREVFFDYGMTTSYGLSAAASPATLAGNDDAAVSVILTGLQPHTKYNFRVRATGALGAASGTNLAFTTLNRAPVATVDALAVVPGCTVSLPLMDNDIDPDGDQLSLAVTGVLSPVTAGKLTKAGNLLTFAAAPTFSGQASFSYSVKDAFNGTSLPVTVTLTPSTCSIDPSTRALNSAGWVYPVTVTASGAWSVGKSTTWISASPTSGYGGGTVLVTVLPNAGKSPRSTAIQIGGQNHSITQAGVQQPSLTLPPVVPPAIVGGYYSLDIPTVNLPVTYAAKNLPPGLTLNGGTGKLSGRPTKDGKFGITLNASNAAGKAAETLAFDIRVTELPQEVVGSYQGLISGNTAINGQRGSRLELTTTPLGAFSGKIITGTASVTLKGMLDIDPENALHPQLNLVLPPKGGPSLSLRVELNGESNTLGGELRTSSESPVLAGVTGWRNGWSKTTKATAYKTLHNFVLEQPDSDPTLPQGCGYGSILAANETTGAVAVSGRTADGSNFTTSAFVGPQGQVLLYQSLFGGKGSLSGVLNITAGLTPAANTLTGAASWFKPVPPVSPPSKDLVYKEGFGPLDLTVEGSAYRPVSAGHVVLELANGSSNNAELILDRAPEVDLMLDLRLYNPGTALVNKAVVPATVNKVNVSTLNLTTGAFAGDFTLPGVTTAQNRTAIFQGVIVKRPAGIAGLGYFLIPESSTGTAPKNSGRVMLKPLP</sequence>
<dbReference type="InterPro" id="IPR015919">
    <property type="entry name" value="Cadherin-like_sf"/>
</dbReference>
<dbReference type="Pfam" id="PF17164">
    <property type="entry name" value="DUF5122"/>
    <property type="match status" value="1"/>
</dbReference>
<reference evidence="2 3" key="1">
    <citation type="submission" date="2019-07" db="EMBL/GenBank/DDBJ databases">
        <title>Whole genome shotgun sequence of Brevifollis gellanilyticus NBRC 108608.</title>
        <authorList>
            <person name="Hosoyama A."/>
            <person name="Uohara A."/>
            <person name="Ohji S."/>
            <person name="Ichikawa N."/>
        </authorList>
    </citation>
    <scope>NUCLEOTIDE SEQUENCE [LARGE SCALE GENOMIC DNA]</scope>
    <source>
        <strain evidence="2 3">NBRC 108608</strain>
    </source>
</reference>
<dbReference type="InterPro" id="IPR003961">
    <property type="entry name" value="FN3_dom"/>
</dbReference>
<dbReference type="Proteomes" id="UP000321577">
    <property type="component" value="Unassembled WGS sequence"/>
</dbReference>
<dbReference type="PANTHER" id="PTHR31778:SF2">
    <property type="entry name" value="BUD SITE SELECTION PROTEIN RAX2"/>
    <property type="match status" value="1"/>
</dbReference>
<dbReference type="Pfam" id="PF17963">
    <property type="entry name" value="Big_9"/>
    <property type="match status" value="1"/>
</dbReference>
<dbReference type="PANTHER" id="PTHR31778">
    <property type="entry name" value="BUD SITE SELECTION PROTEIN RAX2"/>
    <property type="match status" value="1"/>
</dbReference>
<evidence type="ECO:0000313" key="3">
    <source>
        <dbReference type="Proteomes" id="UP000321577"/>
    </source>
</evidence>
<accession>A0A512MCG9</accession>
<dbReference type="CDD" id="cd00063">
    <property type="entry name" value="FN3"/>
    <property type="match status" value="1"/>
</dbReference>
<dbReference type="InterPro" id="IPR011043">
    <property type="entry name" value="Gal_Oxase/kelch_b-propeller"/>
</dbReference>
<dbReference type="GO" id="GO:0005737">
    <property type="term" value="C:cytoplasm"/>
    <property type="evidence" value="ECO:0007669"/>
    <property type="project" value="UniProtKB-SubCell"/>
</dbReference>
<dbReference type="EMBL" id="BKAG01000030">
    <property type="protein sequence ID" value="GEP44429.1"/>
    <property type="molecule type" value="Genomic_DNA"/>
</dbReference>
<gene>
    <name evidence="2" type="ORF">BGE01nite_37200</name>
</gene>
<dbReference type="SUPFAM" id="SSF50965">
    <property type="entry name" value="Galactose oxidase, central domain"/>
    <property type="match status" value="3"/>
</dbReference>
<dbReference type="SUPFAM" id="SSF49265">
    <property type="entry name" value="Fibronectin type III"/>
    <property type="match status" value="1"/>
</dbReference>
<keyword evidence="3" id="KW-1185">Reference proteome</keyword>
<dbReference type="CDD" id="cd14948">
    <property type="entry name" value="BACON"/>
    <property type="match status" value="1"/>
</dbReference>
<dbReference type="GO" id="GO:0005509">
    <property type="term" value="F:calcium ion binding"/>
    <property type="evidence" value="ECO:0007669"/>
    <property type="project" value="InterPro"/>
</dbReference>
<dbReference type="Gene3D" id="2.60.40.10">
    <property type="entry name" value="Immunoglobulins"/>
    <property type="match status" value="3"/>
</dbReference>
<dbReference type="Gene3D" id="2.60.40.3440">
    <property type="match status" value="1"/>
</dbReference>
<dbReference type="InterPro" id="IPR013783">
    <property type="entry name" value="Ig-like_fold"/>
</dbReference>
<evidence type="ECO:0000313" key="2">
    <source>
        <dbReference type="EMBL" id="GEP44429.1"/>
    </source>
</evidence>
<dbReference type="Pfam" id="PF13004">
    <property type="entry name" value="BACON"/>
    <property type="match status" value="1"/>
</dbReference>
<dbReference type="InterPro" id="IPR013431">
    <property type="entry name" value="Delta_60_rpt"/>
</dbReference>
<dbReference type="InterPro" id="IPR024361">
    <property type="entry name" value="BACON"/>
</dbReference>
<evidence type="ECO:0000259" key="1">
    <source>
        <dbReference type="Pfam" id="PF13004"/>
    </source>
</evidence>
<comment type="caution">
    <text evidence="2">The sequence shown here is derived from an EMBL/GenBank/DDBJ whole genome shotgun (WGS) entry which is preliminary data.</text>
</comment>
<dbReference type="Pfam" id="PF05345">
    <property type="entry name" value="He_PIG"/>
    <property type="match status" value="1"/>
</dbReference>
<proteinExistence type="predicted"/>
<organism evidence="2 3">
    <name type="scientific">Brevifollis gellanilyticus</name>
    <dbReference type="NCBI Taxonomy" id="748831"/>
    <lineage>
        <taxon>Bacteria</taxon>
        <taxon>Pseudomonadati</taxon>
        <taxon>Verrucomicrobiota</taxon>
        <taxon>Verrucomicrobiia</taxon>
        <taxon>Verrucomicrobiales</taxon>
        <taxon>Verrucomicrobiaceae</taxon>
    </lineage>
</organism>